<keyword evidence="13" id="KW-1185">Reference proteome</keyword>
<evidence type="ECO:0000256" key="2">
    <source>
        <dbReference type="ARBA" id="ARBA00012637"/>
    </source>
</evidence>
<dbReference type="PANTHER" id="PTHR43706:SF47">
    <property type="entry name" value="EXTERNAL NADH-UBIQUINONE OXIDOREDUCTASE 1, MITOCHONDRIAL-RELATED"/>
    <property type="match status" value="1"/>
</dbReference>
<gene>
    <name evidence="12" type="ORF">GM418_19795</name>
</gene>
<evidence type="ECO:0000256" key="5">
    <source>
        <dbReference type="ARBA" id="ARBA00022946"/>
    </source>
</evidence>
<dbReference type="RefSeq" id="WP_158868974.1">
    <property type="nucleotide sequence ID" value="NZ_CP046401.1"/>
</dbReference>
<keyword evidence="5" id="KW-0809">Transit peptide</keyword>
<dbReference type="InterPro" id="IPR023753">
    <property type="entry name" value="FAD/NAD-binding_dom"/>
</dbReference>
<feature type="domain" description="FAD/NAD(P)-binding" evidence="10">
    <location>
        <begin position="18"/>
        <end position="336"/>
    </location>
</feature>
<feature type="transmembrane region" description="Helical" evidence="9">
    <location>
        <begin position="380"/>
        <end position="400"/>
    </location>
</feature>
<dbReference type="Pfam" id="PF07992">
    <property type="entry name" value="Pyr_redox_2"/>
    <property type="match status" value="1"/>
</dbReference>
<dbReference type="InterPro" id="IPR054585">
    <property type="entry name" value="NDH2-like_C"/>
</dbReference>
<proteinExistence type="inferred from homology"/>
<keyword evidence="9" id="KW-0472">Membrane</keyword>
<keyword evidence="4" id="KW-0274">FAD</keyword>
<dbReference type="SUPFAM" id="SSF51905">
    <property type="entry name" value="FAD/NAD(P)-binding domain"/>
    <property type="match status" value="1"/>
</dbReference>
<dbReference type="Proteomes" id="UP000428260">
    <property type="component" value="Chromosome"/>
</dbReference>
<evidence type="ECO:0000256" key="6">
    <source>
        <dbReference type="ARBA" id="ARBA00023002"/>
    </source>
</evidence>
<evidence type="ECO:0000256" key="7">
    <source>
        <dbReference type="ARBA" id="ARBA00023027"/>
    </source>
</evidence>
<dbReference type="InterPro" id="IPR045024">
    <property type="entry name" value="NDH-2"/>
</dbReference>
<organism evidence="12 13">
    <name type="scientific">Maribellus comscasis</name>
    <dbReference type="NCBI Taxonomy" id="2681766"/>
    <lineage>
        <taxon>Bacteria</taxon>
        <taxon>Pseudomonadati</taxon>
        <taxon>Bacteroidota</taxon>
        <taxon>Bacteroidia</taxon>
        <taxon>Marinilabiliales</taxon>
        <taxon>Prolixibacteraceae</taxon>
        <taxon>Maribellus</taxon>
    </lineage>
</organism>
<evidence type="ECO:0000259" key="10">
    <source>
        <dbReference type="Pfam" id="PF07992"/>
    </source>
</evidence>
<name>A0A6I6JS06_9BACT</name>
<evidence type="ECO:0000313" key="13">
    <source>
        <dbReference type="Proteomes" id="UP000428260"/>
    </source>
</evidence>
<accession>A0A6I6JS06</accession>
<evidence type="ECO:0000256" key="1">
    <source>
        <dbReference type="ARBA" id="ARBA00005272"/>
    </source>
</evidence>
<dbReference type="Gene3D" id="3.50.50.100">
    <property type="match status" value="1"/>
</dbReference>
<evidence type="ECO:0000259" key="11">
    <source>
        <dbReference type="Pfam" id="PF22366"/>
    </source>
</evidence>
<evidence type="ECO:0000256" key="8">
    <source>
        <dbReference type="ARBA" id="ARBA00047599"/>
    </source>
</evidence>
<dbReference type="PRINTS" id="PR00411">
    <property type="entry name" value="PNDRDTASEI"/>
</dbReference>
<keyword evidence="7" id="KW-0520">NAD</keyword>
<dbReference type="PANTHER" id="PTHR43706">
    <property type="entry name" value="NADH DEHYDROGENASE"/>
    <property type="match status" value="1"/>
</dbReference>
<dbReference type="InterPro" id="IPR036188">
    <property type="entry name" value="FAD/NAD-bd_sf"/>
</dbReference>
<dbReference type="AlphaFoldDB" id="A0A6I6JS06"/>
<keyword evidence="9" id="KW-1133">Transmembrane helix</keyword>
<dbReference type="EMBL" id="CP046401">
    <property type="protein sequence ID" value="QGY45835.1"/>
    <property type="molecule type" value="Genomic_DNA"/>
</dbReference>
<dbReference type="EC" id="1.6.5.9" evidence="2"/>
<dbReference type="GO" id="GO:0050136">
    <property type="term" value="F:NADH dehydrogenase (quinone) (non-electrogenic) activity"/>
    <property type="evidence" value="ECO:0007669"/>
    <property type="project" value="UniProtKB-EC"/>
</dbReference>
<evidence type="ECO:0000256" key="4">
    <source>
        <dbReference type="ARBA" id="ARBA00022827"/>
    </source>
</evidence>
<evidence type="ECO:0000256" key="3">
    <source>
        <dbReference type="ARBA" id="ARBA00022630"/>
    </source>
</evidence>
<dbReference type="KEGG" id="mcos:GM418_19795"/>
<keyword evidence="3" id="KW-0285">Flavoprotein</keyword>
<reference evidence="12 13" key="1">
    <citation type="submission" date="2019-11" db="EMBL/GenBank/DDBJ databases">
        <authorList>
            <person name="Zheng R.K."/>
            <person name="Sun C.M."/>
        </authorList>
    </citation>
    <scope>NUCLEOTIDE SEQUENCE [LARGE SCALE GENOMIC DNA]</scope>
    <source>
        <strain evidence="12 13">WC007</strain>
    </source>
</reference>
<dbReference type="Pfam" id="PF22366">
    <property type="entry name" value="NDH2_C"/>
    <property type="match status" value="1"/>
</dbReference>
<keyword evidence="6" id="KW-0560">Oxidoreductase</keyword>
<evidence type="ECO:0000313" key="12">
    <source>
        <dbReference type="EMBL" id="QGY45835.1"/>
    </source>
</evidence>
<comment type="similarity">
    <text evidence="1">Belongs to the NADH dehydrogenase family.</text>
</comment>
<evidence type="ECO:0000256" key="9">
    <source>
        <dbReference type="SAM" id="Phobius"/>
    </source>
</evidence>
<dbReference type="PRINTS" id="PR00368">
    <property type="entry name" value="FADPNR"/>
</dbReference>
<feature type="domain" description="External alternative NADH-ubiquinone oxidoreductase-like C-terminal" evidence="11">
    <location>
        <begin position="360"/>
        <end position="415"/>
    </location>
</feature>
<comment type="catalytic activity">
    <reaction evidence="8">
        <text>a quinone + NADH + H(+) = a quinol + NAD(+)</text>
        <dbReference type="Rhea" id="RHEA:46160"/>
        <dbReference type="ChEBI" id="CHEBI:15378"/>
        <dbReference type="ChEBI" id="CHEBI:24646"/>
        <dbReference type="ChEBI" id="CHEBI:57540"/>
        <dbReference type="ChEBI" id="CHEBI:57945"/>
        <dbReference type="ChEBI" id="CHEBI:132124"/>
        <dbReference type="EC" id="1.6.5.9"/>
    </reaction>
</comment>
<keyword evidence="9" id="KW-0812">Transmembrane</keyword>
<protein>
    <recommendedName>
        <fullName evidence="2">NADH:ubiquinone reductase (non-electrogenic)</fullName>
        <ecNumber evidence="2">1.6.5.9</ecNumber>
    </recommendedName>
</protein>
<sequence length="435" mass="48718">MNCLDRGLICAAETELPRVVIVGGGFAGLNLIKGLKNLPVQVVLIDKNNFHQFLPLLYQVATSGIEPDNIAFPYRKLFEKYRNVVFRMAEVTHINTTHNKLSTNIGVIHYDYLVLACGSKTNFLGNTDFENFGSGLNSVTDALDIRSRLLQNLEKAAVTCIEHEKRELSSVAIVGGGATGVEIAGALAEFKRYILPKDYPELNSVEMKIYLIEATGRLLQAMPEKLSEKTLHYLSRMNVDVLLNTSVNSYDGKKVVLAGEKSFSAATFIWTAGVKGDIVKGLPRESISRQNRILTDDFGRILTLNNVFAIGDNALIKTHTNPHGHPMIAQPAIQQGKLLAKNLMKLIQNESMVPFEYQDKGTMATIGRKKAVASIKKLKFGGFFAWLIWSFIHLVSLIGFRNKIMVTINWLWSYFTYEKGNRVIIRRYEEVKKSE</sequence>